<keyword evidence="2" id="KW-1185">Reference proteome</keyword>
<dbReference type="KEGG" id="sect:A359_02520"/>
<reference evidence="1 2" key="1">
    <citation type="journal article" date="2012" name="Mol. Biol. Evol.">
        <title>Genome reduction and co-evolution between the primary and secondary bacterial symbionts of psyllids.</title>
        <authorList>
            <person name="Sloan D.B."/>
            <person name="Moran N.A."/>
        </authorList>
    </citation>
    <scope>NUCLEOTIDE SEQUENCE [LARGE SCALE GENOMIC DNA]</scope>
    <source>
        <strain evidence="1">Ceuc_S</strain>
    </source>
</reference>
<protein>
    <submittedName>
        <fullName evidence="1">Uncharacterized protein</fullName>
    </submittedName>
</protein>
<dbReference type="EMBL" id="CP003546">
    <property type="protein sequence ID" value="AFP84653.1"/>
    <property type="molecule type" value="Genomic_DNA"/>
</dbReference>
<accession>J3YRH1</accession>
<sequence>MVDITAAVGNPYQIILIYDVLSGYIVRIALLPVIDQSQGGCPDNNRWQLCPTYYC</sequence>
<gene>
    <name evidence="1" type="ORF">A359_02520</name>
</gene>
<name>J3YRH1_9ENTR</name>
<proteinExistence type="predicted"/>
<evidence type="ECO:0000313" key="1">
    <source>
        <dbReference type="EMBL" id="AFP84653.1"/>
    </source>
</evidence>
<evidence type="ECO:0000313" key="2">
    <source>
        <dbReference type="Proteomes" id="UP000003936"/>
    </source>
</evidence>
<dbReference type="HOGENOM" id="CLU_3029851_0_0_6"/>
<organism evidence="1 2">
    <name type="scientific">secondary endosymbiont of Ctenarytaina eucalypti</name>
    <dbReference type="NCBI Taxonomy" id="1199245"/>
    <lineage>
        <taxon>Bacteria</taxon>
        <taxon>Pseudomonadati</taxon>
        <taxon>Pseudomonadota</taxon>
        <taxon>Gammaproteobacteria</taxon>
        <taxon>Enterobacterales</taxon>
        <taxon>Enterobacteriaceae</taxon>
        <taxon>aphid secondary symbionts</taxon>
    </lineage>
</organism>
<dbReference type="AlphaFoldDB" id="J3YRH1"/>
<dbReference type="Proteomes" id="UP000003936">
    <property type="component" value="Chromosome"/>
</dbReference>